<dbReference type="AlphaFoldDB" id="A0A2U2RP09"/>
<feature type="region of interest" description="Disordered" evidence="11">
    <location>
        <begin position="515"/>
        <end position="609"/>
    </location>
</feature>
<dbReference type="InterPro" id="IPR017441">
    <property type="entry name" value="Protein_kinase_ATP_BS"/>
</dbReference>
<dbReference type="PROSITE" id="PS00108">
    <property type="entry name" value="PROTEIN_KINASE_ST"/>
    <property type="match status" value="1"/>
</dbReference>
<dbReference type="GO" id="GO:0005524">
    <property type="term" value="F:ATP binding"/>
    <property type="evidence" value="ECO:0007669"/>
    <property type="project" value="UniProtKB-UniRule"/>
</dbReference>
<name>A0A2U2RP09_9MICO</name>
<dbReference type="InterPro" id="IPR011009">
    <property type="entry name" value="Kinase-like_dom_sf"/>
</dbReference>
<dbReference type="InterPro" id="IPR008271">
    <property type="entry name" value="Ser/Thr_kinase_AS"/>
</dbReference>
<evidence type="ECO:0000256" key="11">
    <source>
        <dbReference type="SAM" id="MobiDB-lite"/>
    </source>
</evidence>
<keyword evidence="4" id="KW-0677">Repeat</keyword>
<evidence type="ECO:0000256" key="7">
    <source>
        <dbReference type="ARBA" id="ARBA00022840"/>
    </source>
</evidence>
<keyword evidence="5 10" id="KW-0547">Nucleotide-binding</keyword>
<evidence type="ECO:0000259" key="14">
    <source>
        <dbReference type="PROSITE" id="PS51178"/>
    </source>
</evidence>
<dbReference type="PROSITE" id="PS51178">
    <property type="entry name" value="PASTA"/>
    <property type="match status" value="4"/>
</dbReference>
<dbReference type="OrthoDB" id="9762169at2"/>
<keyword evidence="16" id="KW-1185">Reference proteome</keyword>
<dbReference type="RefSeq" id="WP_109274485.1">
    <property type="nucleotide sequence ID" value="NZ_QFKX01000001.1"/>
</dbReference>
<feature type="region of interest" description="Disordered" evidence="11">
    <location>
        <begin position="348"/>
        <end position="387"/>
    </location>
</feature>
<comment type="caution">
    <text evidence="15">The sequence shown here is derived from an EMBL/GenBank/DDBJ whole genome shotgun (WGS) entry which is preliminary data.</text>
</comment>
<dbReference type="Pfam" id="PF03793">
    <property type="entry name" value="PASTA"/>
    <property type="match status" value="4"/>
</dbReference>
<dbReference type="SMART" id="SM00740">
    <property type="entry name" value="PASTA"/>
    <property type="match status" value="4"/>
</dbReference>
<dbReference type="Pfam" id="PF00069">
    <property type="entry name" value="Pkinase"/>
    <property type="match status" value="1"/>
</dbReference>
<feature type="domain" description="PASTA" evidence="14">
    <location>
        <begin position="619"/>
        <end position="686"/>
    </location>
</feature>
<gene>
    <name evidence="15" type="primary">pknB</name>
    <name evidence="15" type="ORF">DEO23_02950</name>
</gene>
<evidence type="ECO:0000259" key="13">
    <source>
        <dbReference type="PROSITE" id="PS50011"/>
    </source>
</evidence>
<feature type="domain" description="Protein kinase" evidence="13">
    <location>
        <begin position="12"/>
        <end position="289"/>
    </location>
</feature>
<dbReference type="Gene3D" id="3.30.200.20">
    <property type="entry name" value="Phosphorylase Kinase, domain 1"/>
    <property type="match status" value="1"/>
</dbReference>
<keyword evidence="12" id="KW-1133">Transmembrane helix</keyword>
<evidence type="ECO:0000256" key="12">
    <source>
        <dbReference type="SAM" id="Phobius"/>
    </source>
</evidence>
<evidence type="ECO:0000256" key="9">
    <source>
        <dbReference type="ARBA" id="ARBA00048679"/>
    </source>
</evidence>
<protein>
    <recommendedName>
        <fullName evidence="1">non-specific serine/threonine protein kinase</fullName>
        <ecNumber evidence="1">2.7.11.1</ecNumber>
    </recommendedName>
</protein>
<dbReference type="Gene3D" id="1.10.510.10">
    <property type="entry name" value="Transferase(Phosphotransferase) domain 1"/>
    <property type="match status" value="1"/>
</dbReference>
<keyword evidence="7 10" id="KW-0067">ATP-binding</keyword>
<feature type="compositionally biased region" description="Low complexity" evidence="11">
    <location>
        <begin position="697"/>
        <end position="738"/>
    </location>
</feature>
<organism evidence="15 16">
    <name type="scientific">Brachybacterium endophyticum</name>
    <dbReference type="NCBI Taxonomy" id="2182385"/>
    <lineage>
        <taxon>Bacteria</taxon>
        <taxon>Bacillati</taxon>
        <taxon>Actinomycetota</taxon>
        <taxon>Actinomycetes</taxon>
        <taxon>Micrococcales</taxon>
        <taxon>Dermabacteraceae</taxon>
        <taxon>Brachybacterium</taxon>
    </lineage>
</organism>
<evidence type="ECO:0000256" key="2">
    <source>
        <dbReference type="ARBA" id="ARBA00022527"/>
    </source>
</evidence>
<keyword evidence="3" id="KW-0808">Transferase</keyword>
<evidence type="ECO:0000256" key="5">
    <source>
        <dbReference type="ARBA" id="ARBA00022741"/>
    </source>
</evidence>
<dbReference type="FunFam" id="1.10.510.10:FF:000021">
    <property type="entry name" value="Serine/threonine protein kinase"/>
    <property type="match status" value="1"/>
</dbReference>
<evidence type="ECO:0000313" key="15">
    <source>
        <dbReference type="EMBL" id="PWH07599.1"/>
    </source>
</evidence>
<dbReference type="FunFam" id="3.30.200.20:FF:000035">
    <property type="entry name" value="Serine/threonine protein kinase Stk1"/>
    <property type="match status" value="1"/>
</dbReference>
<feature type="compositionally biased region" description="Polar residues" evidence="11">
    <location>
        <begin position="674"/>
        <end position="684"/>
    </location>
</feature>
<feature type="binding site" evidence="10">
    <location>
        <position position="41"/>
    </location>
    <ligand>
        <name>ATP</name>
        <dbReference type="ChEBI" id="CHEBI:30616"/>
    </ligand>
</feature>
<dbReference type="GO" id="GO:0045717">
    <property type="term" value="P:negative regulation of fatty acid biosynthetic process"/>
    <property type="evidence" value="ECO:0007669"/>
    <property type="project" value="UniProtKB-ARBA"/>
</dbReference>
<accession>A0A2U2RP09</accession>
<feature type="region of interest" description="Disordered" evidence="11">
    <location>
        <begin position="450"/>
        <end position="469"/>
    </location>
</feature>
<feature type="domain" description="PASTA" evidence="14">
    <location>
        <begin position="419"/>
        <end position="485"/>
    </location>
</feature>
<reference evidence="15 16" key="1">
    <citation type="submission" date="2018-05" db="EMBL/GenBank/DDBJ databases">
        <title>Brachybacterium sp. M1HQ-2T, whole genome shotgun sequence.</title>
        <authorList>
            <person name="Tuo L."/>
        </authorList>
    </citation>
    <scope>NUCLEOTIDE SEQUENCE [LARGE SCALE GENOMIC DNA]</scope>
    <source>
        <strain evidence="15 16">M1HQ-2</strain>
    </source>
</reference>
<evidence type="ECO:0000256" key="6">
    <source>
        <dbReference type="ARBA" id="ARBA00022777"/>
    </source>
</evidence>
<evidence type="ECO:0000256" key="8">
    <source>
        <dbReference type="ARBA" id="ARBA00047899"/>
    </source>
</evidence>
<evidence type="ECO:0000313" key="16">
    <source>
        <dbReference type="Proteomes" id="UP000245590"/>
    </source>
</evidence>
<keyword evidence="2" id="KW-0723">Serine/threonine-protein kinase</keyword>
<dbReference type="EC" id="2.7.11.1" evidence="1"/>
<evidence type="ECO:0000256" key="1">
    <source>
        <dbReference type="ARBA" id="ARBA00012513"/>
    </source>
</evidence>
<dbReference type="SUPFAM" id="SSF54184">
    <property type="entry name" value="Penicillin-binding protein 2x (pbp-2x), c-terminal domain"/>
    <property type="match status" value="1"/>
</dbReference>
<dbReference type="SUPFAM" id="SSF56112">
    <property type="entry name" value="Protein kinase-like (PK-like)"/>
    <property type="match status" value="1"/>
</dbReference>
<dbReference type="Gene3D" id="3.30.10.20">
    <property type="match status" value="4"/>
</dbReference>
<dbReference type="EMBL" id="QFKX01000001">
    <property type="protein sequence ID" value="PWH07599.1"/>
    <property type="molecule type" value="Genomic_DNA"/>
</dbReference>
<dbReference type="SMART" id="SM00220">
    <property type="entry name" value="S_TKc"/>
    <property type="match status" value="1"/>
</dbReference>
<dbReference type="PROSITE" id="PS00107">
    <property type="entry name" value="PROTEIN_KINASE_ATP"/>
    <property type="match status" value="1"/>
</dbReference>
<sequence>MSEENLILSGRYALGKALGHGGMADVHLAEDRRLHRTVAVKVLRTDLARDTNFQERFRREAQSAAGLNHPSIVAVYDTGEEHTKDFTGNEITIPYIVMEYVRGRTLRDYIDPERPMSPEQAGPIMQALLSALEYSHQQGIVHRDIKPGNVMITDDGDVKVMDFGIARAVADATGMTQTQAVMGTAQYLSPEQARGQLVDARSDIYSAACVFYELVTGRPPFTGDSPVSIAYQHVRETPVPPSRFNPAIGPDVDRVILTGLAKDRETRYPSATAFGRDIASVVAGRAPRLVPGNPQPGSDAEATTVLSPVDERTEALPSQATGAQQTHRAPAAGAGAAAAGAGLAGAGAAGAAGAGAAGGSGATGTSAGGPGTAGTVTDRPDDEAEPRRKRAVWPIVLLLLIAAAAIAAILTVWQPWDNGPKQTSVPDVTNMSEDQARSRLEAEDLTGKFEKKASSKVQEGQVISTDPRANTQVDENSVVTVAVSSGPEQVEVPDLTDMSRDDATQALKDAGLGIEIGDSKDASGKKAGTVVGQDPPAGSSAEAGDSVTVNLASGETELPDVTGLDQDRATDTLQEQGFEVESSTRESDEDPGTVVDQTPSGGGGKTAEVGSSVQIVVAKAPGDVTVPNVVGRSEADARKALSSEDFGVEVTYQSDDDVAKGTVIKSDPKPNDKVSPNTTVTIYVSTGPEKTEEPTEDPSSSSDTPTESPSDSESPSSSTSDSESPSSSASSSSSPAEDSGNDKENGDSGNE</sequence>
<dbReference type="GO" id="GO:0004674">
    <property type="term" value="F:protein serine/threonine kinase activity"/>
    <property type="evidence" value="ECO:0007669"/>
    <property type="project" value="UniProtKB-KW"/>
</dbReference>
<dbReference type="NCBIfam" id="NF033483">
    <property type="entry name" value="PknB_PASTA_kin"/>
    <property type="match status" value="1"/>
</dbReference>
<dbReference type="CDD" id="cd06577">
    <property type="entry name" value="PASTA_pknB"/>
    <property type="match status" value="4"/>
</dbReference>
<keyword evidence="12" id="KW-0472">Membrane</keyword>
<keyword evidence="12" id="KW-0812">Transmembrane</keyword>
<evidence type="ECO:0000256" key="4">
    <source>
        <dbReference type="ARBA" id="ARBA00022737"/>
    </source>
</evidence>
<evidence type="ECO:0000256" key="10">
    <source>
        <dbReference type="PROSITE-ProRule" id="PRU10141"/>
    </source>
</evidence>
<feature type="domain" description="PASTA" evidence="14">
    <location>
        <begin position="554"/>
        <end position="618"/>
    </location>
</feature>
<evidence type="ECO:0000256" key="3">
    <source>
        <dbReference type="ARBA" id="ARBA00022679"/>
    </source>
</evidence>
<comment type="catalytic activity">
    <reaction evidence="8">
        <text>L-threonyl-[protein] + ATP = O-phospho-L-threonyl-[protein] + ADP + H(+)</text>
        <dbReference type="Rhea" id="RHEA:46608"/>
        <dbReference type="Rhea" id="RHEA-COMP:11060"/>
        <dbReference type="Rhea" id="RHEA-COMP:11605"/>
        <dbReference type="ChEBI" id="CHEBI:15378"/>
        <dbReference type="ChEBI" id="CHEBI:30013"/>
        <dbReference type="ChEBI" id="CHEBI:30616"/>
        <dbReference type="ChEBI" id="CHEBI:61977"/>
        <dbReference type="ChEBI" id="CHEBI:456216"/>
        <dbReference type="EC" id="2.7.11.1"/>
    </reaction>
</comment>
<keyword evidence="6 15" id="KW-0418">Kinase</keyword>
<feature type="region of interest" description="Disordered" evidence="11">
    <location>
        <begin position="653"/>
        <end position="751"/>
    </location>
</feature>
<proteinExistence type="predicted"/>
<dbReference type="PROSITE" id="PS50011">
    <property type="entry name" value="PROTEIN_KINASE_DOM"/>
    <property type="match status" value="1"/>
</dbReference>
<dbReference type="InterPro" id="IPR005543">
    <property type="entry name" value="PASTA_dom"/>
</dbReference>
<feature type="transmembrane region" description="Helical" evidence="12">
    <location>
        <begin position="395"/>
        <end position="416"/>
    </location>
</feature>
<feature type="compositionally biased region" description="Gly residues" evidence="11">
    <location>
        <begin position="348"/>
        <end position="372"/>
    </location>
</feature>
<dbReference type="Proteomes" id="UP000245590">
    <property type="component" value="Unassembled WGS sequence"/>
</dbReference>
<dbReference type="InterPro" id="IPR000719">
    <property type="entry name" value="Prot_kinase_dom"/>
</dbReference>
<dbReference type="PANTHER" id="PTHR43289:SF6">
    <property type="entry name" value="SERINE_THREONINE-PROTEIN KINASE NEKL-3"/>
    <property type="match status" value="1"/>
</dbReference>
<dbReference type="PANTHER" id="PTHR43289">
    <property type="entry name" value="MITOGEN-ACTIVATED PROTEIN KINASE KINASE KINASE 20-RELATED"/>
    <property type="match status" value="1"/>
</dbReference>
<feature type="compositionally biased region" description="Polar residues" evidence="11">
    <location>
        <begin position="455"/>
        <end position="469"/>
    </location>
</feature>
<comment type="catalytic activity">
    <reaction evidence="9">
        <text>L-seryl-[protein] + ATP = O-phospho-L-seryl-[protein] + ADP + H(+)</text>
        <dbReference type="Rhea" id="RHEA:17989"/>
        <dbReference type="Rhea" id="RHEA-COMP:9863"/>
        <dbReference type="Rhea" id="RHEA-COMP:11604"/>
        <dbReference type="ChEBI" id="CHEBI:15378"/>
        <dbReference type="ChEBI" id="CHEBI:29999"/>
        <dbReference type="ChEBI" id="CHEBI:30616"/>
        <dbReference type="ChEBI" id="CHEBI:83421"/>
        <dbReference type="ChEBI" id="CHEBI:456216"/>
        <dbReference type="EC" id="2.7.11.1"/>
    </reaction>
</comment>
<dbReference type="CDD" id="cd14014">
    <property type="entry name" value="STKc_PknB_like"/>
    <property type="match status" value="1"/>
</dbReference>
<feature type="domain" description="PASTA" evidence="14">
    <location>
        <begin position="486"/>
        <end position="553"/>
    </location>
</feature>
<feature type="compositionally biased region" description="Basic and acidic residues" evidence="11">
    <location>
        <begin position="740"/>
        <end position="751"/>
    </location>
</feature>